<dbReference type="InterPro" id="IPR001466">
    <property type="entry name" value="Beta-lactam-related"/>
</dbReference>
<evidence type="ECO:0000259" key="2">
    <source>
        <dbReference type="Pfam" id="PF00144"/>
    </source>
</evidence>
<name>A0A1M7RV00_9SPHN</name>
<dbReference type="EMBL" id="FRDF01000002">
    <property type="protein sequence ID" value="SHN50101.1"/>
    <property type="molecule type" value="Genomic_DNA"/>
</dbReference>
<evidence type="ECO:0000313" key="3">
    <source>
        <dbReference type="EMBL" id="SHN50101.1"/>
    </source>
</evidence>
<keyword evidence="4" id="KW-1185">Reference proteome</keyword>
<dbReference type="STRING" id="198312.SAMN02745193_00471"/>
<accession>A0A1M7RV00</accession>
<dbReference type="Gene3D" id="3.40.710.10">
    <property type="entry name" value="DD-peptidase/beta-lactamase superfamily"/>
    <property type="match status" value="1"/>
</dbReference>
<dbReference type="InterPro" id="IPR050491">
    <property type="entry name" value="AmpC-like"/>
</dbReference>
<dbReference type="Pfam" id="PF00144">
    <property type="entry name" value="Beta-lactamase"/>
    <property type="match status" value="1"/>
</dbReference>
<keyword evidence="1" id="KW-0732">Signal</keyword>
<dbReference type="RefSeq" id="WP_072673049.1">
    <property type="nucleotide sequence ID" value="NZ_FRDF01000002.1"/>
</dbReference>
<feature type="domain" description="Beta-lactamase-related" evidence="2">
    <location>
        <begin position="41"/>
        <end position="356"/>
    </location>
</feature>
<dbReference type="PANTHER" id="PTHR46825">
    <property type="entry name" value="D-ALANYL-D-ALANINE-CARBOXYPEPTIDASE/ENDOPEPTIDASE AMPH"/>
    <property type="match status" value="1"/>
</dbReference>
<organism evidence="3 4">
    <name type="scientific">Erythrobacter sanguineus</name>
    <dbReference type="NCBI Taxonomy" id="198312"/>
    <lineage>
        <taxon>Bacteria</taxon>
        <taxon>Pseudomonadati</taxon>
        <taxon>Pseudomonadota</taxon>
        <taxon>Alphaproteobacteria</taxon>
        <taxon>Sphingomonadales</taxon>
        <taxon>Erythrobacteraceae</taxon>
        <taxon>Erythrobacter/Porphyrobacter group</taxon>
        <taxon>Erythrobacter</taxon>
    </lineage>
</organism>
<protein>
    <submittedName>
        <fullName evidence="3">CubicO group peptidase, beta-lactamase class C family</fullName>
    </submittedName>
</protein>
<feature type="signal peptide" evidence="1">
    <location>
        <begin position="1"/>
        <end position="21"/>
    </location>
</feature>
<dbReference type="InterPro" id="IPR012338">
    <property type="entry name" value="Beta-lactam/transpept-like"/>
</dbReference>
<sequence>MRRVFRILVIVSAFASYPAVAQDNTDHELDDLSDDITFMATKYGAPGVSVSVIADDKIIYTYTMGHADLETARPVEHETQFGIGSVVKSFTSALIGQLASEGQLDLDASPAEYVPGLEFGDAGLSRDLTIRNLLSQTSGLPNIDGSTTFFPPETQAELAPRLVNFPASCRVGDCWAYNNLNFIMLDMVAESVTGQSKTTLITERLFAPIGMAGSLSATEQFMASRNAAVGYVSRSGKMERTAVERLFGEHVYATAPDMARWLGMWMSDGQTAEAKIVPTDYAKQALSMQAIENGSVPDADEPNIYLFGYGYGWQIKSVEGNYVVHHGGNENGFSTHVMMVPAKNIGIVVLTNQQDSVLPYVVTDMIMRKMLGLTAGELSQYPVIVRDAGPLAEPGAELQLDESDPLALKPASLSGTYEAAGYGQIHVHYEDKRLVLTTPGDEFSLKHLGGSRFGLTASQPPTAGIEVDYFEVDFGPDSGTPQSLTFNIAAAPVVFKRAG</sequence>
<reference evidence="4" key="1">
    <citation type="submission" date="2016-12" db="EMBL/GenBank/DDBJ databases">
        <authorList>
            <person name="Varghese N."/>
            <person name="Submissions S."/>
        </authorList>
    </citation>
    <scope>NUCLEOTIDE SEQUENCE [LARGE SCALE GENOMIC DNA]</scope>
    <source>
        <strain evidence="4">DSM 11032</strain>
    </source>
</reference>
<dbReference type="OrthoDB" id="119951at2"/>
<gene>
    <name evidence="3" type="ORF">SAMN02745193_00471</name>
</gene>
<dbReference type="AlphaFoldDB" id="A0A1M7RV00"/>
<dbReference type="SUPFAM" id="SSF56601">
    <property type="entry name" value="beta-lactamase/transpeptidase-like"/>
    <property type="match status" value="1"/>
</dbReference>
<evidence type="ECO:0000256" key="1">
    <source>
        <dbReference type="SAM" id="SignalP"/>
    </source>
</evidence>
<dbReference type="Proteomes" id="UP000184391">
    <property type="component" value="Unassembled WGS sequence"/>
</dbReference>
<evidence type="ECO:0000313" key="4">
    <source>
        <dbReference type="Proteomes" id="UP000184391"/>
    </source>
</evidence>
<dbReference type="PANTHER" id="PTHR46825:SF15">
    <property type="entry name" value="BETA-LACTAMASE-RELATED DOMAIN-CONTAINING PROTEIN"/>
    <property type="match status" value="1"/>
</dbReference>
<feature type="chain" id="PRO_5012274821" evidence="1">
    <location>
        <begin position="22"/>
        <end position="499"/>
    </location>
</feature>
<proteinExistence type="predicted"/>